<evidence type="ECO:0000256" key="3">
    <source>
        <dbReference type="ARBA" id="ARBA00022833"/>
    </source>
</evidence>
<proteinExistence type="predicted"/>
<dbReference type="InterPro" id="IPR007527">
    <property type="entry name" value="Znf_SWIM"/>
</dbReference>
<dbReference type="GO" id="GO:0008270">
    <property type="term" value="F:zinc ion binding"/>
    <property type="evidence" value="ECO:0007669"/>
    <property type="project" value="UniProtKB-KW"/>
</dbReference>
<feature type="compositionally biased region" description="Low complexity" evidence="5">
    <location>
        <begin position="279"/>
        <end position="300"/>
    </location>
</feature>
<gene>
    <name evidence="7" type="ORF">Tci_030072</name>
</gene>
<dbReference type="PANTHER" id="PTHR31973">
    <property type="entry name" value="POLYPROTEIN, PUTATIVE-RELATED"/>
    <property type="match status" value="1"/>
</dbReference>
<dbReference type="AlphaFoldDB" id="A0A6L2LD22"/>
<feature type="region of interest" description="Disordered" evidence="5">
    <location>
        <begin position="135"/>
        <end position="170"/>
    </location>
</feature>
<keyword evidence="3" id="KW-0862">Zinc</keyword>
<feature type="region of interest" description="Disordered" evidence="5">
    <location>
        <begin position="236"/>
        <end position="379"/>
    </location>
</feature>
<accession>A0A6L2LD22</accession>
<organism evidence="7">
    <name type="scientific">Tanacetum cinerariifolium</name>
    <name type="common">Dalmatian daisy</name>
    <name type="synonym">Chrysanthemum cinerariifolium</name>
    <dbReference type="NCBI Taxonomy" id="118510"/>
    <lineage>
        <taxon>Eukaryota</taxon>
        <taxon>Viridiplantae</taxon>
        <taxon>Streptophyta</taxon>
        <taxon>Embryophyta</taxon>
        <taxon>Tracheophyta</taxon>
        <taxon>Spermatophyta</taxon>
        <taxon>Magnoliopsida</taxon>
        <taxon>eudicotyledons</taxon>
        <taxon>Gunneridae</taxon>
        <taxon>Pentapetalae</taxon>
        <taxon>asterids</taxon>
        <taxon>campanulids</taxon>
        <taxon>Asterales</taxon>
        <taxon>Asteraceae</taxon>
        <taxon>Asteroideae</taxon>
        <taxon>Anthemideae</taxon>
        <taxon>Anthemidinae</taxon>
        <taxon>Tanacetum</taxon>
    </lineage>
</organism>
<name>A0A6L2LD22_TANCI</name>
<comment type="caution">
    <text evidence="7">The sequence shown here is derived from an EMBL/GenBank/DDBJ whole genome shotgun (WGS) entry which is preliminary data.</text>
</comment>
<keyword evidence="2 4" id="KW-0863">Zinc-finger</keyword>
<dbReference type="Pfam" id="PF04434">
    <property type="entry name" value="SWIM"/>
    <property type="match status" value="1"/>
</dbReference>
<dbReference type="PANTHER" id="PTHR31973:SF190">
    <property type="entry name" value="MULE TRANSPOSASE DOMAIN-CONTAINING PROTEIN"/>
    <property type="match status" value="1"/>
</dbReference>
<feature type="compositionally biased region" description="Basic residues" evidence="5">
    <location>
        <begin position="236"/>
        <end position="251"/>
    </location>
</feature>
<evidence type="ECO:0000313" key="7">
    <source>
        <dbReference type="EMBL" id="GEU58094.1"/>
    </source>
</evidence>
<dbReference type="SMART" id="SM00575">
    <property type="entry name" value="ZnF_PMZ"/>
    <property type="match status" value="1"/>
</dbReference>
<dbReference type="EMBL" id="BKCJ010003943">
    <property type="protein sequence ID" value="GEU58094.1"/>
    <property type="molecule type" value="Genomic_DNA"/>
</dbReference>
<evidence type="ECO:0000256" key="2">
    <source>
        <dbReference type="ARBA" id="ARBA00022771"/>
    </source>
</evidence>
<dbReference type="InterPro" id="IPR006564">
    <property type="entry name" value="Znf_PMZ"/>
</dbReference>
<dbReference type="PROSITE" id="PS50966">
    <property type="entry name" value="ZF_SWIM"/>
    <property type="match status" value="1"/>
</dbReference>
<evidence type="ECO:0000259" key="6">
    <source>
        <dbReference type="PROSITE" id="PS50966"/>
    </source>
</evidence>
<feature type="compositionally biased region" description="Polar residues" evidence="5">
    <location>
        <begin position="254"/>
        <end position="264"/>
    </location>
</feature>
<protein>
    <recommendedName>
        <fullName evidence="6">SWIM-type domain-containing protein</fullName>
    </recommendedName>
</protein>
<feature type="compositionally biased region" description="Basic and acidic residues" evidence="5">
    <location>
        <begin position="135"/>
        <end position="146"/>
    </location>
</feature>
<keyword evidence="1" id="KW-0479">Metal-binding</keyword>
<reference evidence="7" key="1">
    <citation type="journal article" date="2019" name="Sci. Rep.">
        <title>Draft genome of Tanacetum cinerariifolium, the natural source of mosquito coil.</title>
        <authorList>
            <person name="Yamashiro T."/>
            <person name="Shiraishi A."/>
            <person name="Satake H."/>
            <person name="Nakayama K."/>
        </authorList>
    </citation>
    <scope>NUCLEOTIDE SEQUENCE</scope>
</reference>
<feature type="domain" description="SWIM-type" evidence="6">
    <location>
        <begin position="181"/>
        <end position="213"/>
    </location>
</feature>
<evidence type="ECO:0000256" key="1">
    <source>
        <dbReference type="ARBA" id="ARBA00022723"/>
    </source>
</evidence>
<sequence length="379" mass="41028">MVVKLGYGVVDLMYYHFLIPRLGLDYDLHHLNVDADVLEMAKYVKDYKIILVYVEHGRSIFVAPKNGVAIAVDNYLRKGLVEIDSSPDVNRNLTQMKILSKKQPASSVEGPIVVESADDPFEDLDEILVQKVKVEADNESKEESNTKENYTSGSDSDDSNYDPNHDEVFDDDEHIVEDVHYVVNIDTRVCSCKKWELTRIPCKHVVAAIYNMSENSMGVAIPNKGFMLLTDLKHKHMYTHSRPPKKKKKKSNDKITSQSASSGKLSRKGKSIKCGRKVSGQAAGAKKASSKSGGSSQAGARKVSGQAAGKRKASSQSGGSSQPSASQSTTTGARSTSSQAVGASQPSAAPSTANQGPTQHSAGPRQGFQEPRAAPTSRS</sequence>
<evidence type="ECO:0000256" key="4">
    <source>
        <dbReference type="PROSITE-ProRule" id="PRU00325"/>
    </source>
</evidence>
<feature type="compositionally biased region" description="Polar residues" evidence="5">
    <location>
        <begin position="334"/>
        <end position="361"/>
    </location>
</feature>
<feature type="compositionally biased region" description="Basic residues" evidence="5">
    <location>
        <begin position="265"/>
        <end position="276"/>
    </location>
</feature>
<evidence type="ECO:0000256" key="5">
    <source>
        <dbReference type="SAM" id="MobiDB-lite"/>
    </source>
</evidence>
<feature type="compositionally biased region" description="Low complexity" evidence="5">
    <location>
        <begin position="314"/>
        <end position="333"/>
    </location>
</feature>